<reference evidence="2 3" key="1">
    <citation type="journal article" date="2009" name="Appl. Environ. Microbiol.">
        <title>Genomic characterization of the intron-containing T7-like phage phiL7 of Xanthomonas campestris.</title>
        <authorList>
            <person name="Lee C.N."/>
            <person name="Lin J.W."/>
            <person name="Weng S.F."/>
            <person name="Tseng Y.H."/>
        </authorList>
    </citation>
    <scope>NUCLEOTIDE SEQUENCE</scope>
</reference>
<dbReference type="Pfam" id="PF13392">
    <property type="entry name" value="HNH_3"/>
    <property type="match status" value="1"/>
</dbReference>
<evidence type="ECO:0000313" key="3">
    <source>
        <dbReference type="Proteomes" id="UP000001480"/>
    </source>
</evidence>
<feature type="domain" description="HNH nuclease" evidence="1">
    <location>
        <begin position="55"/>
        <end position="94"/>
    </location>
</feature>
<accession>C4ML49</accession>
<dbReference type="InterPro" id="IPR044925">
    <property type="entry name" value="His-Me_finger_sf"/>
</dbReference>
<sequence>MDKLNYKQAKALLTYCPSTGEVQWRGEGAGRRKDHKVGTKTSGGYIRVEVLGKSYMVHRLAWLLHYGQWPNGLIDHANGIRDDNRIGNLRQVRRCVHAWNRKSYKGKLHGIARIANEDAPRDS</sequence>
<organism evidence="2 3">
    <name type="scientific">Xanthomonas phage phiL7</name>
    <dbReference type="NCBI Taxonomy" id="538979"/>
    <lineage>
        <taxon>Viruses</taxon>
        <taxon>Duplodnaviria</taxon>
        <taxon>Heunggongvirae</taxon>
        <taxon>Uroviricota</taxon>
        <taxon>Caudoviricetes</taxon>
        <taxon>Eisenstarkvirus</taxon>
        <taxon>Eisenstarkvirus L7</taxon>
    </lineage>
</organism>
<evidence type="ECO:0000259" key="1">
    <source>
        <dbReference type="Pfam" id="PF13392"/>
    </source>
</evidence>
<dbReference type="RefSeq" id="YP_002922663.1">
    <property type="nucleotide sequence ID" value="NC_012742.1"/>
</dbReference>
<protein>
    <submittedName>
        <fullName evidence="2">p49</fullName>
    </submittedName>
</protein>
<keyword evidence="3" id="KW-1185">Reference proteome</keyword>
<dbReference type="SUPFAM" id="SSF54060">
    <property type="entry name" value="His-Me finger endonucleases"/>
    <property type="match status" value="1"/>
</dbReference>
<evidence type="ECO:0000313" key="2">
    <source>
        <dbReference type="EMBL" id="ACE75789.1"/>
    </source>
</evidence>
<dbReference type="Proteomes" id="UP000001480">
    <property type="component" value="Segment"/>
</dbReference>
<dbReference type="InterPro" id="IPR003615">
    <property type="entry name" value="HNH_nuc"/>
</dbReference>
<dbReference type="OrthoDB" id="21336at10239"/>
<name>C4ML49_9CAUD</name>
<proteinExistence type="predicted"/>
<dbReference type="Gene3D" id="3.90.75.20">
    <property type="match status" value="1"/>
</dbReference>
<dbReference type="KEGG" id="vg:7943873"/>
<dbReference type="GeneID" id="7943873"/>
<dbReference type="EMBL" id="EU717894">
    <property type="protein sequence ID" value="ACE75789.1"/>
    <property type="molecule type" value="Genomic_DNA"/>
</dbReference>